<dbReference type="GO" id="GO:0004418">
    <property type="term" value="F:hydroxymethylbilane synthase activity"/>
    <property type="evidence" value="ECO:0007669"/>
    <property type="project" value="InterPro"/>
</dbReference>
<feature type="non-terminal residue" evidence="2">
    <location>
        <position position="66"/>
    </location>
</feature>
<dbReference type="GO" id="GO:0033014">
    <property type="term" value="P:tetrapyrrole biosynthetic process"/>
    <property type="evidence" value="ECO:0007669"/>
    <property type="project" value="InterPro"/>
</dbReference>
<name>A0A382XU68_9ZZZZ</name>
<dbReference type="Gene3D" id="3.40.190.10">
    <property type="entry name" value="Periplasmic binding protein-like II"/>
    <property type="match status" value="1"/>
</dbReference>
<feature type="domain" description="Porphobilinogen deaminase N-terminal" evidence="1">
    <location>
        <begin position="7"/>
        <end position="66"/>
    </location>
</feature>
<proteinExistence type="predicted"/>
<dbReference type="EMBL" id="UINC01170564">
    <property type="protein sequence ID" value="SVD74672.1"/>
    <property type="molecule type" value="Genomic_DNA"/>
</dbReference>
<protein>
    <recommendedName>
        <fullName evidence="1">Porphobilinogen deaminase N-terminal domain-containing protein</fullName>
    </recommendedName>
</protein>
<organism evidence="2">
    <name type="scientific">marine metagenome</name>
    <dbReference type="NCBI Taxonomy" id="408172"/>
    <lineage>
        <taxon>unclassified sequences</taxon>
        <taxon>metagenomes</taxon>
        <taxon>ecological metagenomes</taxon>
    </lineage>
</organism>
<evidence type="ECO:0000259" key="1">
    <source>
        <dbReference type="Pfam" id="PF01379"/>
    </source>
</evidence>
<dbReference type="SUPFAM" id="SSF53850">
    <property type="entry name" value="Periplasmic binding protein-like II"/>
    <property type="match status" value="1"/>
</dbReference>
<gene>
    <name evidence="2" type="ORF">METZ01_LOCUS427526</name>
</gene>
<sequence length="66" mass="7313">MSSRTFRLGTRGSPLALWQAEWVRQALLSADAALEPKLLVIKTSAENFPEQEIPLIGTGVFSREID</sequence>
<reference evidence="2" key="1">
    <citation type="submission" date="2018-05" db="EMBL/GenBank/DDBJ databases">
        <authorList>
            <person name="Lanie J.A."/>
            <person name="Ng W.-L."/>
            <person name="Kazmierczak K.M."/>
            <person name="Andrzejewski T.M."/>
            <person name="Davidsen T.M."/>
            <person name="Wayne K.J."/>
            <person name="Tettelin H."/>
            <person name="Glass J.I."/>
            <person name="Rusch D."/>
            <person name="Podicherti R."/>
            <person name="Tsui H.-C.T."/>
            <person name="Winkler M.E."/>
        </authorList>
    </citation>
    <scope>NUCLEOTIDE SEQUENCE</scope>
</reference>
<dbReference type="Pfam" id="PF01379">
    <property type="entry name" value="Porphobil_deam"/>
    <property type="match status" value="1"/>
</dbReference>
<accession>A0A382XU68</accession>
<dbReference type="InterPro" id="IPR022417">
    <property type="entry name" value="Porphobilin_deaminase_N"/>
</dbReference>
<evidence type="ECO:0000313" key="2">
    <source>
        <dbReference type="EMBL" id="SVD74672.1"/>
    </source>
</evidence>
<dbReference type="AlphaFoldDB" id="A0A382XU68"/>